<dbReference type="SMART" id="SM00184">
    <property type="entry name" value="RING"/>
    <property type="match status" value="1"/>
</dbReference>
<protein>
    <submittedName>
        <fullName evidence="7">RING finger protein 165</fullName>
    </submittedName>
</protein>
<feature type="region of interest" description="Disordered" evidence="5">
    <location>
        <begin position="1219"/>
        <end position="1298"/>
    </location>
</feature>
<evidence type="ECO:0000256" key="1">
    <source>
        <dbReference type="ARBA" id="ARBA00022723"/>
    </source>
</evidence>
<gene>
    <name evidence="7" type="primary">RN165</name>
</gene>
<feature type="compositionally biased region" description="Low complexity" evidence="5">
    <location>
        <begin position="362"/>
        <end position="379"/>
    </location>
</feature>
<proteinExistence type="evidence at transcript level"/>
<dbReference type="PROSITE" id="PS50089">
    <property type="entry name" value="ZF_RING_2"/>
    <property type="match status" value="1"/>
</dbReference>
<dbReference type="OrthoDB" id="9984778at2759"/>
<keyword evidence="2 4" id="KW-0863">Zinc-finger</keyword>
<dbReference type="SUPFAM" id="SSF57850">
    <property type="entry name" value="RING/U-box"/>
    <property type="match status" value="1"/>
</dbReference>
<evidence type="ECO:0000256" key="4">
    <source>
        <dbReference type="PROSITE-ProRule" id="PRU00175"/>
    </source>
</evidence>
<feature type="compositionally biased region" description="Low complexity" evidence="5">
    <location>
        <begin position="1440"/>
        <end position="1456"/>
    </location>
</feature>
<dbReference type="PANTHER" id="PTHR14155">
    <property type="entry name" value="RING FINGER DOMAIN-CONTAINING"/>
    <property type="match status" value="1"/>
</dbReference>
<reference evidence="7" key="1">
    <citation type="submission" date="2013-07" db="EMBL/GenBank/DDBJ databases">
        <authorList>
            <person name="Geib S."/>
        </authorList>
    </citation>
    <scope>NUCLEOTIDE SEQUENCE</scope>
</reference>
<accession>W8B0M8</accession>
<evidence type="ECO:0000313" key="7">
    <source>
        <dbReference type="EMBL" id="JAB86796.1"/>
    </source>
</evidence>
<feature type="compositionally biased region" description="Polar residues" evidence="5">
    <location>
        <begin position="1021"/>
        <end position="1032"/>
    </location>
</feature>
<dbReference type="PANTHER" id="PTHR14155:SF627">
    <property type="entry name" value="OS06G0192800 PROTEIN"/>
    <property type="match status" value="1"/>
</dbReference>
<sequence length="1667" mass="181633">MENNEDEMRRHIRHEIEVPAFHHEMEINENGPTYGLVYDRGERASTLGLTIEPSPLTFYMGTPTESVVEASATSNIHNMHSYPAAVLAPHTPPNATAHYEGVTTTLSYDPATNALSTSVSEQPMVGSIDVQMYQPVRHHMHHYNHVHSHRHDLGHQNHTIVHSHLLPQHRIHHHHTNQQHQLAHSTTSAVQIEDELSTERCAYDTCLMQRNPYMLCNKCVSSTCHCTHNDTNGINSSSYETLHGSDHMHTPRHVDPQSEQALLATNELTRVERMDINMVANRTNVNLATSTNTVLNLHDVEEVGVAGAVGGEHDYAMGTYWAPPAADSNDSVVLSIPPATSAEREKSDYKCKKMMATSTHNNNCAASSSSPLNSNTFSSDAQMSLPQDNAIRPSHYAAVSTITSSAMETGSTTMADGSASLDSLDDEMMVASTTAPNVCRSEETENNSPVVGIATAIQVNLPASTVHAETNNDNHSHPNPESSEAIAQTEEAFNTSPISLNTSDEVTSASDTERAHFADTCTTNTTTTTYAAKKQNKPTSIVGNNVVNGASSSGSSSSSAVGGRSSVNSSISNRGSVANMDDLTDMDALPSYSGAANNNNKSVTPNSCIDEAHSSTSFRTISNSAFSAFNSNPACEPNLAEDDGGDDDDEIIWNLHKPQNNCSTATSGSGQQERHNPHEFLRWRERERQRVRDREQQQFRRGGVTNELAWLRECRGDGSDGSEVYSQERPSTSREADISSRAPKIPRMTTSVVRTNTSRSIDNIPDERNNTNCSDSTDIRTARRKIWRMLNVHESSEVDEVPQSTPSQHIEENARSLTPPSNEAPSDSASAIEQGPFVITYAGHSAGHSTDNNVVLLEDSDIEEQPHIYNTNYLMQRTSTTSGGEEVGGTVTVPTEETPVRSPLIMQPYVDDEQPTYSGAIAAASNNASKTVNAVTDPSLNAASVRVSTSLNASSSGAAVLTAPDLQLDWLSDSTADDDDVVFVHSTREPILSIDLTNDDDTPAIGHISGGDGGTSTDSTETPLEDSNSTHPSYLRTRGVESTSGAPLLHPYAVVPPGYQQWDSPASSNQTQSLTNTETDEPRAHGQHHHNCIRHAVYQPQQAHQPQHQRFTSMLRNRYYKYLPRPAPNPFYEPQQAHQSQHQRPMVLELPPHGMCPEMRRLRRSPQLNMATAAATMGRSAIPVLRNAATSAAPSSDTSITSIPSIEEVSLQDLFGNRVPAAHGSMHPHQGRNEGSNLLFQSRHSGPSRYARGVSAGGISDSVDLADSSNTGIGSNGVYPNVPGGDSTSSNSSPPIPQIAPFYLHYRRAEDEMPPLQRSTHHTQQEPSVIPSCSFSRSHSTLTGVAMARAMPQATNGSSEHMRDVSPTPPTYLSATATAVPPPGSTPEVASSLAAAGHSNGGGIAVGDERLNGSLPYPSFAVNARSRVPFSNFMGRHHQNSTTGNTGHHNGSHHSGAAPPYPVHQNLWYRQQHIQEIHRRHMTPTPIDLSSNPLNLTNSFRWRSQLPNTCSCVHASNGPVSSLDPAYYPYEAQQRRRSAVHHHMFHHYSPVHLEIGLSPLSHIGPHILIGSAIRPNRGATLEIIERNTLPHKYKRLRRPSESDEDAEKCAICLSLFEIENDVRRLPCMHLFHTDCVDQWLVTNKHCPICRVDIETHLTKDATTSSAL</sequence>
<dbReference type="InterPro" id="IPR053238">
    <property type="entry name" value="RING-H2_zinc_finger"/>
</dbReference>
<feature type="domain" description="RING-type" evidence="6">
    <location>
        <begin position="1609"/>
        <end position="1650"/>
    </location>
</feature>
<evidence type="ECO:0000256" key="3">
    <source>
        <dbReference type="ARBA" id="ARBA00022833"/>
    </source>
</evidence>
<keyword evidence="3" id="KW-0862">Zinc</keyword>
<feature type="region of interest" description="Disordered" evidence="5">
    <location>
        <begin position="362"/>
        <end position="381"/>
    </location>
</feature>
<feature type="compositionally biased region" description="Polar residues" evidence="5">
    <location>
        <begin position="1061"/>
        <end position="1077"/>
    </location>
</feature>
<dbReference type="Gene3D" id="3.30.40.10">
    <property type="entry name" value="Zinc/RING finger domain, C3HC4 (zinc finger)"/>
    <property type="match status" value="1"/>
</dbReference>
<dbReference type="FunFam" id="3.30.40.10:FF:000479">
    <property type="entry name" value="E3 ubiquitin-protein ligase Arkadia"/>
    <property type="match status" value="1"/>
</dbReference>
<feature type="region of interest" description="Disordered" evidence="5">
    <location>
        <begin position="796"/>
        <end position="829"/>
    </location>
</feature>
<keyword evidence="1" id="KW-0479">Metal-binding</keyword>
<feature type="region of interest" description="Disordered" evidence="5">
    <location>
        <begin position="1060"/>
        <end position="1089"/>
    </location>
</feature>
<dbReference type="Pfam" id="PF13639">
    <property type="entry name" value="zf-RING_2"/>
    <property type="match status" value="1"/>
</dbReference>
<dbReference type="GO" id="GO:0008270">
    <property type="term" value="F:zinc ion binding"/>
    <property type="evidence" value="ECO:0007669"/>
    <property type="project" value="UniProtKB-KW"/>
</dbReference>
<organism evidence="7">
    <name type="scientific">Ceratitis capitata</name>
    <name type="common">Mediterranean fruit fly</name>
    <name type="synonym">Tephritis capitata</name>
    <dbReference type="NCBI Taxonomy" id="7213"/>
    <lineage>
        <taxon>Eukaryota</taxon>
        <taxon>Metazoa</taxon>
        <taxon>Ecdysozoa</taxon>
        <taxon>Arthropoda</taxon>
        <taxon>Hexapoda</taxon>
        <taxon>Insecta</taxon>
        <taxon>Pterygota</taxon>
        <taxon>Neoptera</taxon>
        <taxon>Endopterygota</taxon>
        <taxon>Diptera</taxon>
        <taxon>Brachycera</taxon>
        <taxon>Muscomorpha</taxon>
        <taxon>Tephritoidea</taxon>
        <taxon>Tephritidae</taxon>
        <taxon>Ceratitis</taxon>
        <taxon>Ceratitis</taxon>
    </lineage>
</organism>
<dbReference type="InterPro" id="IPR001841">
    <property type="entry name" value="Znf_RING"/>
</dbReference>
<evidence type="ECO:0000256" key="5">
    <source>
        <dbReference type="SAM" id="MobiDB-lite"/>
    </source>
</evidence>
<name>W8B0M8_CERCA</name>
<feature type="compositionally biased region" description="Polar residues" evidence="5">
    <location>
        <begin position="1233"/>
        <end position="1245"/>
    </location>
</feature>
<feature type="region of interest" description="Disordered" evidence="5">
    <location>
        <begin position="994"/>
        <end position="1038"/>
    </location>
</feature>
<feature type="region of interest" description="Disordered" evidence="5">
    <location>
        <begin position="715"/>
        <end position="740"/>
    </location>
</feature>
<dbReference type="CDD" id="cd16474">
    <property type="entry name" value="RING-H2_RNF111-like"/>
    <property type="match status" value="1"/>
</dbReference>
<evidence type="ECO:0000256" key="2">
    <source>
        <dbReference type="ARBA" id="ARBA00022771"/>
    </source>
</evidence>
<feature type="region of interest" description="Disordered" evidence="5">
    <location>
        <begin position="540"/>
        <end position="578"/>
    </location>
</feature>
<feature type="region of interest" description="Disordered" evidence="5">
    <location>
        <begin position="1434"/>
        <end position="1461"/>
    </location>
</feature>
<dbReference type="EMBL" id="GAMC01019759">
    <property type="protein sequence ID" value="JAB86796.1"/>
    <property type="molecule type" value="mRNA"/>
</dbReference>
<dbReference type="EMBL" id="GAMC01019758">
    <property type="protein sequence ID" value="JAB86797.1"/>
    <property type="molecule type" value="mRNA"/>
</dbReference>
<dbReference type="InterPro" id="IPR013083">
    <property type="entry name" value="Znf_RING/FYVE/PHD"/>
</dbReference>
<feature type="region of interest" description="Disordered" evidence="5">
    <location>
        <begin position="589"/>
        <end position="608"/>
    </location>
</feature>
<feature type="compositionally biased region" description="Polar residues" evidence="5">
    <location>
        <begin position="815"/>
        <end position="829"/>
    </location>
</feature>
<reference evidence="7" key="2">
    <citation type="journal article" date="2014" name="BMC Genomics">
        <title>A genomic perspective to assessing quality of mass-reared SIT flies used in Mediterranean fruit fly (Ceratitis capitata) eradication in California.</title>
        <authorList>
            <person name="Calla B."/>
            <person name="Hall B."/>
            <person name="Hou S."/>
            <person name="Geib S.M."/>
        </authorList>
    </citation>
    <scope>NUCLEOTIDE SEQUENCE</scope>
</reference>
<evidence type="ECO:0000259" key="6">
    <source>
        <dbReference type="PROSITE" id="PS50089"/>
    </source>
</evidence>
<feature type="compositionally biased region" description="Polar residues" evidence="5">
    <location>
        <begin position="594"/>
        <end position="607"/>
    </location>
</feature>
<dbReference type="EMBL" id="GAMC01019757">
    <property type="protein sequence ID" value="JAB86798.1"/>
    <property type="molecule type" value="mRNA"/>
</dbReference>
<feature type="compositionally biased region" description="Low complexity" evidence="5">
    <location>
        <begin position="542"/>
        <end position="577"/>
    </location>
</feature>